<evidence type="ECO:0000259" key="2">
    <source>
        <dbReference type="Pfam" id="PF12706"/>
    </source>
</evidence>
<feature type="domain" description="Metallo-beta-lactamase" evidence="2">
    <location>
        <begin position="22"/>
        <end position="221"/>
    </location>
</feature>
<dbReference type="InterPro" id="IPR036866">
    <property type="entry name" value="RibonucZ/Hydroxyglut_hydro"/>
</dbReference>
<dbReference type="Pfam" id="PF12706">
    <property type="entry name" value="Lactamase_B_2"/>
    <property type="match status" value="1"/>
</dbReference>
<comment type="caution">
    <text evidence="3">The sequence shown here is derived from an EMBL/GenBank/DDBJ whole genome shotgun (WGS) entry which is preliminary data.</text>
</comment>
<gene>
    <name evidence="3" type="ORF">J8H85_14505</name>
</gene>
<protein>
    <submittedName>
        <fullName evidence="3">MBL fold metallo-hydrolase</fullName>
    </submittedName>
</protein>
<organism evidence="3 4">
    <name type="scientific">Mariniflexile gromovii</name>
    <dbReference type="NCBI Taxonomy" id="362523"/>
    <lineage>
        <taxon>Bacteria</taxon>
        <taxon>Pseudomonadati</taxon>
        <taxon>Bacteroidota</taxon>
        <taxon>Flavobacteriia</taxon>
        <taxon>Flavobacteriales</taxon>
        <taxon>Flavobacteriaceae</taxon>
        <taxon>Mariniflexile</taxon>
    </lineage>
</organism>
<dbReference type="PANTHER" id="PTHR43546">
    <property type="entry name" value="UPF0173 METAL-DEPENDENT HYDROLASE MJ1163-RELATED"/>
    <property type="match status" value="1"/>
</dbReference>
<dbReference type="PANTHER" id="PTHR43546:SF9">
    <property type="entry name" value="L-ASCORBATE-6-PHOSPHATE LACTONASE ULAG-RELATED"/>
    <property type="match status" value="1"/>
</dbReference>
<dbReference type="InterPro" id="IPR001279">
    <property type="entry name" value="Metallo-B-lactamas"/>
</dbReference>
<dbReference type="RefSeq" id="WP_209655932.1">
    <property type="nucleotide sequence ID" value="NZ_JAGJCB010000016.1"/>
</dbReference>
<name>A0ABS4BWS6_9FLAO</name>
<evidence type="ECO:0000313" key="4">
    <source>
        <dbReference type="Proteomes" id="UP000670776"/>
    </source>
</evidence>
<dbReference type="Gene3D" id="3.60.15.10">
    <property type="entry name" value="Ribonuclease Z/Hydroxyacylglutathione hydrolase-like"/>
    <property type="match status" value="1"/>
</dbReference>
<proteinExistence type="predicted"/>
<keyword evidence="4" id="KW-1185">Reference proteome</keyword>
<dbReference type="SUPFAM" id="SSF56281">
    <property type="entry name" value="Metallo-hydrolase/oxidoreductase"/>
    <property type="match status" value="1"/>
</dbReference>
<dbReference type="EMBL" id="JAGJCB010000016">
    <property type="protein sequence ID" value="MBP0905048.1"/>
    <property type="molecule type" value="Genomic_DNA"/>
</dbReference>
<evidence type="ECO:0000313" key="3">
    <source>
        <dbReference type="EMBL" id="MBP0905048.1"/>
    </source>
</evidence>
<dbReference type="Proteomes" id="UP000670776">
    <property type="component" value="Unassembled WGS sequence"/>
</dbReference>
<evidence type="ECO:0000256" key="1">
    <source>
        <dbReference type="ARBA" id="ARBA00022801"/>
    </source>
</evidence>
<accession>A0ABS4BWS6</accession>
<reference evidence="3 4" key="1">
    <citation type="submission" date="2021-04" db="EMBL/GenBank/DDBJ databases">
        <title>Mariniflexile gromovii gen. nov., sp. nov., a gliding bacterium isolated from the sea urchin Strongylocentrotus intermedius.</title>
        <authorList>
            <person name="Ko S."/>
            <person name="Le V."/>
            <person name="Ahn C.-Y."/>
            <person name="Oh H.-M."/>
        </authorList>
    </citation>
    <scope>NUCLEOTIDE SEQUENCE [LARGE SCALE GENOMIC DNA]</scope>
    <source>
        <strain evidence="3 4">KCTC 12570</strain>
    </source>
</reference>
<dbReference type="InterPro" id="IPR050114">
    <property type="entry name" value="UPF0173_UPF0282_UlaG_hydrolase"/>
</dbReference>
<keyword evidence="1" id="KW-0378">Hydrolase</keyword>
<sequence>MTSIQLIRNATVMFNYAGKKFLIDPMLAKKDAYPGFPGLTGSNQKIPMVNLPVSTNNLLDIDAIIVTHLHPDHWDEEAVRILPKSKPVFCQNIQDAKTVMADGFTDVRVIDKNTNYNGVLLKKTQCQHGSDEAYNNSQIASILGQSSGLYFNNLGEKSVYFVGDTIWIDEVELNLLKFKPNIIVLNAGFAILEPFGPIIMGKEDVYKVHQLLPEAIIIVIHLETINLCTLSRIELHEYINDIGISDHVIIPEDGQTLKFI</sequence>